<feature type="non-terminal residue" evidence="2">
    <location>
        <position position="1"/>
    </location>
</feature>
<feature type="compositionally biased region" description="Gly residues" evidence="1">
    <location>
        <begin position="28"/>
        <end position="38"/>
    </location>
</feature>
<gene>
    <name evidence="2" type="ORF">Agub_g5817</name>
</gene>
<feature type="non-terminal residue" evidence="2">
    <location>
        <position position="130"/>
    </location>
</feature>
<sequence>EARLKKQLQEGRVARAARQVAAVTGQGAAEGGGGGGGEAASMDVDSAAPQAGAAAAAGGSGGNVDNGGTRAAAPAAAVTSGRCYYTALSRLVKGAGLTPAQLTALNLDRTAQLEAAAQRWGDSGQTGTGT</sequence>
<dbReference type="EMBL" id="BMAR01000008">
    <property type="protein sequence ID" value="GFR44546.1"/>
    <property type="molecule type" value="Genomic_DNA"/>
</dbReference>
<organism evidence="2 3">
    <name type="scientific">Astrephomene gubernaculifera</name>
    <dbReference type="NCBI Taxonomy" id="47775"/>
    <lineage>
        <taxon>Eukaryota</taxon>
        <taxon>Viridiplantae</taxon>
        <taxon>Chlorophyta</taxon>
        <taxon>core chlorophytes</taxon>
        <taxon>Chlorophyceae</taxon>
        <taxon>CS clade</taxon>
        <taxon>Chlamydomonadales</taxon>
        <taxon>Astrephomenaceae</taxon>
        <taxon>Astrephomene</taxon>
    </lineage>
</organism>
<evidence type="ECO:0000256" key="1">
    <source>
        <dbReference type="SAM" id="MobiDB-lite"/>
    </source>
</evidence>
<dbReference type="AlphaFoldDB" id="A0AAD3DMF3"/>
<name>A0AAD3DMF3_9CHLO</name>
<keyword evidence="3" id="KW-1185">Reference proteome</keyword>
<feature type="region of interest" description="Disordered" evidence="1">
    <location>
        <begin position="21"/>
        <end position="72"/>
    </location>
</feature>
<protein>
    <submittedName>
        <fullName evidence="2">Uncharacterized protein</fullName>
    </submittedName>
</protein>
<accession>A0AAD3DMF3</accession>
<evidence type="ECO:0000313" key="3">
    <source>
        <dbReference type="Proteomes" id="UP001054857"/>
    </source>
</evidence>
<reference evidence="2 3" key="1">
    <citation type="journal article" date="2021" name="Sci. Rep.">
        <title>Genome sequencing of the multicellular alga Astrephomene provides insights into convergent evolution of germ-soma differentiation.</title>
        <authorList>
            <person name="Yamashita S."/>
            <person name="Yamamoto K."/>
            <person name="Matsuzaki R."/>
            <person name="Suzuki S."/>
            <person name="Yamaguchi H."/>
            <person name="Hirooka S."/>
            <person name="Minakuchi Y."/>
            <person name="Miyagishima S."/>
            <person name="Kawachi M."/>
            <person name="Toyoda A."/>
            <person name="Nozaki H."/>
        </authorList>
    </citation>
    <scope>NUCLEOTIDE SEQUENCE [LARGE SCALE GENOMIC DNA]</scope>
    <source>
        <strain evidence="2 3">NIES-4017</strain>
    </source>
</reference>
<feature type="compositionally biased region" description="Low complexity" evidence="1">
    <location>
        <begin position="44"/>
        <end position="57"/>
    </location>
</feature>
<proteinExistence type="predicted"/>
<dbReference type="Proteomes" id="UP001054857">
    <property type="component" value="Unassembled WGS sequence"/>
</dbReference>
<evidence type="ECO:0000313" key="2">
    <source>
        <dbReference type="EMBL" id="GFR44546.1"/>
    </source>
</evidence>
<comment type="caution">
    <text evidence="2">The sequence shown here is derived from an EMBL/GenBank/DDBJ whole genome shotgun (WGS) entry which is preliminary data.</text>
</comment>